<dbReference type="GO" id="GO:0055085">
    <property type="term" value="P:transmembrane transport"/>
    <property type="evidence" value="ECO:0007669"/>
    <property type="project" value="InterPro"/>
</dbReference>
<dbReference type="PROSITE" id="PS50928">
    <property type="entry name" value="ABC_TM1"/>
    <property type="match status" value="1"/>
</dbReference>
<evidence type="ECO:0000256" key="6">
    <source>
        <dbReference type="ARBA" id="ARBA00023136"/>
    </source>
</evidence>
<organism evidence="9 10">
    <name type="scientific">Saccharolobus solfataricus</name>
    <name type="common">Sulfolobus solfataricus</name>
    <dbReference type="NCBI Taxonomy" id="2287"/>
    <lineage>
        <taxon>Archaea</taxon>
        <taxon>Thermoproteota</taxon>
        <taxon>Thermoprotei</taxon>
        <taxon>Sulfolobales</taxon>
        <taxon>Sulfolobaceae</taxon>
        <taxon>Saccharolobus</taxon>
    </lineage>
</organism>
<feature type="transmembrane region" description="Helical" evidence="7">
    <location>
        <begin position="305"/>
        <end position="326"/>
    </location>
</feature>
<dbReference type="SUPFAM" id="SSF161098">
    <property type="entry name" value="MetI-like"/>
    <property type="match status" value="1"/>
</dbReference>
<keyword evidence="4 7" id="KW-0812">Transmembrane</keyword>
<evidence type="ECO:0000256" key="7">
    <source>
        <dbReference type="RuleBase" id="RU363032"/>
    </source>
</evidence>
<evidence type="ECO:0000256" key="2">
    <source>
        <dbReference type="ARBA" id="ARBA00022448"/>
    </source>
</evidence>
<keyword evidence="3" id="KW-1003">Cell membrane</keyword>
<evidence type="ECO:0000259" key="8">
    <source>
        <dbReference type="PROSITE" id="PS50928"/>
    </source>
</evidence>
<protein>
    <submittedName>
        <fullName evidence="9">Peptide ABC transporter permease</fullName>
    </submittedName>
</protein>
<feature type="transmembrane region" description="Helical" evidence="7">
    <location>
        <begin position="199"/>
        <end position="219"/>
    </location>
</feature>
<comment type="subcellular location">
    <subcellularLocation>
        <location evidence="1 7">Cell membrane</location>
        <topology evidence="1 7">Multi-pass membrane protein</topology>
    </subcellularLocation>
</comment>
<evidence type="ECO:0000256" key="3">
    <source>
        <dbReference type="ARBA" id="ARBA00022475"/>
    </source>
</evidence>
<gene>
    <name evidence="9" type="ORF">SSOP1_1378</name>
</gene>
<feature type="transmembrane region" description="Helical" evidence="7">
    <location>
        <begin position="266"/>
        <end position="293"/>
    </location>
</feature>
<dbReference type="PANTHER" id="PTHR30465:SF0">
    <property type="entry name" value="OLIGOPEPTIDE TRANSPORT SYSTEM PERMEASE PROTEIN APPB"/>
    <property type="match status" value="1"/>
</dbReference>
<evidence type="ECO:0000256" key="4">
    <source>
        <dbReference type="ARBA" id="ARBA00022692"/>
    </source>
</evidence>
<dbReference type="Proteomes" id="UP000076770">
    <property type="component" value="Chromosome i"/>
</dbReference>
<dbReference type="GO" id="GO:0005886">
    <property type="term" value="C:plasma membrane"/>
    <property type="evidence" value="ECO:0007669"/>
    <property type="project" value="UniProtKB-SubCell"/>
</dbReference>
<evidence type="ECO:0000313" key="10">
    <source>
        <dbReference type="Proteomes" id="UP000076770"/>
    </source>
</evidence>
<dbReference type="PANTHER" id="PTHR30465">
    <property type="entry name" value="INNER MEMBRANE ABC TRANSPORTER"/>
    <property type="match status" value="1"/>
</dbReference>
<proteinExistence type="inferred from homology"/>
<evidence type="ECO:0000256" key="5">
    <source>
        <dbReference type="ARBA" id="ARBA00022989"/>
    </source>
</evidence>
<dbReference type="EMBL" id="LT549890">
    <property type="protein sequence ID" value="SAI84932.1"/>
    <property type="molecule type" value="Genomic_DNA"/>
</dbReference>
<name>A0A157T0P3_SACSO</name>
<dbReference type="PATRIC" id="fig|2287.9.peg.1405"/>
<sequence>MIKSYMGFLNYAIKRAVDRIILLLGLVILLWFVVEALPELFGVNPAIWYAPVGQLGKSASYFQNIINDITTLYGFNQPLYVQFIRYLYALFSFNLGYDFQHHEYVINEVLQYLPYTIILTLPPFIFQTLLAIVVGAYAALKRNKAVDHIISNYMILQYNIPGFFILAVLWVVFAVYIKAIPISGIQVLHLNDIVSILKVYWLPWIIQVFIFGFPVRGILMRNTMVDVLDSDFVKYARLSGLKESTVRAIARRNSIIPVITRTGIDLAFILGGIYFIEYIFGIPGMGYLGIIAATELNIPLLTGSFFFLTLYALVVLYAMDLIYPLVDPRIKLR</sequence>
<evidence type="ECO:0000313" key="9">
    <source>
        <dbReference type="EMBL" id="SAI84932.1"/>
    </source>
</evidence>
<keyword evidence="6 7" id="KW-0472">Membrane</keyword>
<feature type="transmembrane region" description="Helical" evidence="7">
    <location>
        <begin position="112"/>
        <end position="140"/>
    </location>
</feature>
<evidence type="ECO:0000256" key="1">
    <source>
        <dbReference type="ARBA" id="ARBA00004651"/>
    </source>
</evidence>
<dbReference type="InterPro" id="IPR000515">
    <property type="entry name" value="MetI-like"/>
</dbReference>
<feature type="domain" description="ABC transmembrane type-1" evidence="8">
    <location>
        <begin position="113"/>
        <end position="323"/>
    </location>
</feature>
<keyword evidence="2 7" id="KW-0813">Transport</keyword>
<feature type="transmembrane region" description="Helical" evidence="7">
    <location>
        <begin position="160"/>
        <end position="179"/>
    </location>
</feature>
<keyword evidence="5 7" id="KW-1133">Transmembrane helix</keyword>
<dbReference type="InterPro" id="IPR035906">
    <property type="entry name" value="MetI-like_sf"/>
</dbReference>
<comment type="similarity">
    <text evidence="7">Belongs to the binding-protein-dependent transport system permease family.</text>
</comment>
<dbReference type="Pfam" id="PF00528">
    <property type="entry name" value="BPD_transp_1"/>
    <property type="match status" value="1"/>
</dbReference>
<accession>A0A157T0P3</accession>
<dbReference type="AlphaFoldDB" id="A0A157T0P3"/>
<reference evidence="10" key="1">
    <citation type="submission" date="2016-04" db="EMBL/GenBank/DDBJ databases">
        <authorList>
            <person name="Shah S.A."/>
            <person name="Garrett R.A."/>
        </authorList>
    </citation>
    <scope>NUCLEOTIDE SEQUENCE [LARGE SCALE GENOMIC DNA]</scope>
    <source>
        <strain evidence="10">ATCC 35091 / DSM 1616 / JCM 8930 / NBRC 15331 / P1</strain>
    </source>
</reference>